<dbReference type="RefSeq" id="WP_197768876.1">
    <property type="nucleotide sequence ID" value="NZ_JAIQCT010000021.1"/>
</dbReference>
<keyword evidence="3" id="KW-1185">Reference proteome</keyword>
<dbReference type="Proteomes" id="UP001177872">
    <property type="component" value="Unassembled WGS sequence"/>
</dbReference>
<proteinExistence type="predicted"/>
<evidence type="ECO:0000259" key="1">
    <source>
        <dbReference type="Pfam" id="PF13708"/>
    </source>
</evidence>
<organism evidence="2 3">
    <name type="scientific">Serratia ureilytica</name>
    <dbReference type="NCBI Taxonomy" id="300181"/>
    <lineage>
        <taxon>Bacteria</taxon>
        <taxon>Pseudomonadati</taxon>
        <taxon>Pseudomonadota</taxon>
        <taxon>Gammaproteobacteria</taxon>
        <taxon>Enterobacterales</taxon>
        <taxon>Yersiniaceae</taxon>
        <taxon>Serratia</taxon>
    </lineage>
</organism>
<reference evidence="2" key="1">
    <citation type="submission" date="2023-07" db="EMBL/GenBank/DDBJ databases">
        <title>In vitro acaricidal activity of Serratia ureilytica strains isolated from Mimosa pudica nodules againts the dust mite Tyrophagus putrescentiae.</title>
        <authorList>
            <person name="Wong-Villareal A."/>
            <person name="Cerqueda-Garcia D."/>
        </authorList>
    </citation>
    <scope>NUCLEOTIDE SEQUENCE</scope>
    <source>
        <strain evidence="2">UTS2</strain>
    </source>
</reference>
<protein>
    <submittedName>
        <fullName evidence="2">DUF4942 domain-containing protein</fullName>
    </submittedName>
</protein>
<evidence type="ECO:0000313" key="2">
    <source>
        <dbReference type="EMBL" id="MDQ1864251.1"/>
    </source>
</evidence>
<dbReference type="InterPro" id="IPR031339">
    <property type="entry name" value="DUF4942"/>
</dbReference>
<accession>A0ABU0VS44</accession>
<sequence length="293" mass="33125">MTFSTVEQTRDNAGVIADITVNPSQGGEVIPSVSIDRIIAQRNGGIAQFMEGMALIHTAAKQLSEAANKEYLYGYSDVVKQALDWRGKPEKYGDAVAKLIDRKVWDRLLSDTGMYTLMSSKQRDEWDRQLNSKDCPEVTLDTVLATFKQLNADKTVTFEKGVIDVFRSLSWDYKTNSPCRLGKKIIVERFLSTWRHRQSSFTWEGQQLLDDLARPFYLLDGKAVPDFRSGDGQKYADFFGTGNKISELCDLEYFTVKGFAKGTGHIVFKRPDLVNKINDIVARQFPGMLPPRL</sequence>
<dbReference type="Pfam" id="PF13708">
    <property type="entry name" value="DUF4942"/>
    <property type="match status" value="1"/>
</dbReference>
<evidence type="ECO:0000313" key="3">
    <source>
        <dbReference type="Proteomes" id="UP001177872"/>
    </source>
</evidence>
<dbReference type="EMBL" id="JAVCZN010000018">
    <property type="protein sequence ID" value="MDQ1864251.1"/>
    <property type="molecule type" value="Genomic_DNA"/>
</dbReference>
<comment type="caution">
    <text evidence="2">The sequence shown here is derived from an EMBL/GenBank/DDBJ whole genome shotgun (WGS) entry which is preliminary data.</text>
</comment>
<name>A0ABU0VS44_9GAMM</name>
<feature type="domain" description="DUF4942" evidence="1">
    <location>
        <begin position="100"/>
        <end position="286"/>
    </location>
</feature>
<gene>
    <name evidence="2" type="ORF">Q6237_25045</name>
</gene>